<feature type="compositionally biased region" description="Acidic residues" evidence="2">
    <location>
        <begin position="187"/>
        <end position="209"/>
    </location>
</feature>
<feature type="compositionally biased region" description="Low complexity" evidence="2">
    <location>
        <begin position="175"/>
        <end position="186"/>
    </location>
</feature>
<organism evidence="4 5">
    <name type="scientific">Tortispora caseinolytica NRRL Y-17796</name>
    <dbReference type="NCBI Taxonomy" id="767744"/>
    <lineage>
        <taxon>Eukaryota</taxon>
        <taxon>Fungi</taxon>
        <taxon>Dikarya</taxon>
        <taxon>Ascomycota</taxon>
        <taxon>Saccharomycotina</taxon>
        <taxon>Trigonopsidomycetes</taxon>
        <taxon>Trigonopsidales</taxon>
        <taxon>Trigonopsidaceae</taxon>
        <taxon>Tortispora</taxon>
    </lineage>
</organism>
<evidence type="ECO:0000313" key="5">
    <source>
        <dbReference type="Proteomes" id="UP000095023"/>
    </source>
</evidence>
<dbReference type="InterPro" id="IPR045250">
    <property type="entry name" value="p23-like"/>
</dbReference>
<gene>
    <name evidence="4" type="ORF">CANCADRAFT_131263</name>
</gene>
<evidence type="ECO:0000256" key="2">
    <source>
        <dbReference type="SAM" id="MobiDB-lite"/>
    </source>
</evidence>
<dbReference type="GO" id="GO:0051131">
    <property type="term" value="P:chaperone-mediated protein complex assembly"/>
    <property type="evidence" value="ECO:0007669"/>
    <property type="project" value="TreeGrafter"/>
</dbReference>
<protein>
    <recommendedName>
        <fullName evidence="3">CS domain-containing protein</fullName>
    </recommendedName>
</protein>
<dbReference type="Gene3D" id="2.60.40.790">
    <property type="match status" value="1"/>
</dbReference>
<dbReference type="GO" id="GO:0006457">
    <property type="term" value="P:protein folding"/>
    <property type="evidence" value="ECO:0007669"/>
    <property type="project" value="EnsemblFungi"/>
</dbReference>
<dbReference type="GO" id="GO:0005829">
    <property type="term" value="C:cytosol"/>
    <property type="evidence" value="ECO:0007669"/>
    <property type="project" value="TreeGrafter"/>
</dbReference>
<dbReference type="GO" id="GO:0051087">
    <property type="term" value="F:protein-folding chaperone binding"/>
    <property type="evidence" value="ECO:0007669"/>
    <property type="project" value="EnsemblFungi"/>
</dbReference>
<evidence type="ECO:0000256" key="1">
    <source>
        <dbReference type="ARBA" id="ARBA00025733"/>
    </source>
</evidence>
<dbReference type="PROSITE" id="PS51203">
    <property type="entry name" value="CS"/>
    <property type="match status" value="1"/>
</dbReference>
<dbReference type="InterPro" id="IPR007052">
    <property type="entry name" value="CS_dom"/>
</dbReference>
<dbReference type="GO" id="GO:0051879">
    <property type="term" value="F:Hsp90 protein binding"/>
    <property type="evidence" value="ECO:0007669"/>
    <property type="project" value="InterPro"/>
</dbReference>
<feature type="region of interest" description="Disordered" evidence="2">
    <location>
        <begin position="174"/>
        <end position="209"/>
    </location>
</feature>
<dbReference type="InterPro" id="IPR008978">
    <property type="entry name" value="HSP20-like_chaperone"/>
</dbReference>
<name>A0A1E4TB36_9ASCO</name>
<dbReference type="CDD" id="cd06465">
    <property type="entry name" value="p23_hB-ind1_like"/>
    <property type="match status" value="1"/>
</dbReference>
<dbReference type="Pfam" id="PF04969">
    <property type="entry name" value="CS"/>
    <property type="match status" value="1"/>
</dbReference>
<dbReference type="PANTHER" id="PTHR22932:SF1">
    <property type="entry name" value="CO-CHAPERONE PROTEIN DAF-41"/>
    <property type="match status" value="1"/>
</dbReference>
<comment type="similarity">
    <text evidence="1">Belongs to the p23/wos2 family.</text>
</comment>
<accession>A0A1E4TB36</accession>
<feature type="domain" description="CS" evidence="3">
    <location>
        <begin position="2"/>
        <end position="98"/>
    </location>
</feature>
<evidence type="ECO:0000259" key="3">
    <source>
        <dbReference type="PROSITE" id="PS51203"/>
    </source>
</evidence>
<dbReference type="EMBL" id="KV453843">
    <property type="protein sequence ID" value="ODV88941.1"/>
    <property type="molecule type" value="Genomic_DNA"/>
</dbReference>
<dbReference type="OrthoDB" id="1564555at2759"/>
<evidence type="ECO:0000313" key="4">
    <source>
        <dbReference type="EMBL" id="ODV88941.1"/>
    </source>
</evidence>
<dbReference type="PANTHER" id="PTHR22932">
    <property type="entry name" value="TELOMERASE-BINDING PROTEIN P23 HSP90 CO-CHAPERONE"/>
    <property type="match status" value="1"/>
</dbReference>
<keyword evidence="5" id="KW-1185">Reference proteome</keyword>
<proteinExistence type="inferred from homology"/>
<sequence length="209" mass="22413">MSVTPEVQWAQRSSADDASKNVVFLTVIIPDSKDPKVDLSSTGLSIESDTAEGKKYSVKIDFFDEIDVDESKKAVTGRGLSFILRKKKAQEEYWPRLTKEKAKYHFIKTDFDRWVDEDEQNEVAESDLDPMGGLGGMDFSQMGGGMPGMPDMAGLDGMDFSKLAGGAGLEGLGANGLDDLAGSLEGNDGDADAAADEEATPADNEESAK</sequence>
<dbReference type="GO" id="GO:0005634">
    <property type="term" value="C:nucleus"/>
    <property type="evidence" value="ECO:0007669"/>
    <property type="project" value="EnsemblFungi"/>
</dbReference>
<dbReference type="AlphaFoldDB" id="A0A1E4TB36"/>
<dbReference type="FunFam" id="2.60.40.790:FF:000013">
    <property type="entry name" value="Very-long-chain (3R)-3-hydroxyacyl-CoA dehydratase"/>
    <property type="match status" value="1"/>
</dbReference>
<reference evidence="5" key="1">
    <citation type="submission" date="2016-02" db="EMBL/GenBank/DDBJ databases">
        <title>Comparative genomics of biotechnologically important yeasts.</title>
        <authorList>
            <consortium name="DOE Joint Genome Institute"/>
            <person name="Riley R."/>
            <person name="Haridas S."/>
            <person name="Wolfe K.H."/>
            <person name="Lopes M.R."/>
            <person name="Hittinger C.T."/>
            <person name="Goker M."/>
            <person name="Salamov A."/>
            <person name="Wisecaver J."/>
            <person name="Long T.M."/>
            <person name="Aerts A.L."/>
            <person name="Barry K."/>
            <person name="Choi C."/>
            <person name="Clum A."/>
            <person name="Coughlan A.Y."/>
            <person name="Deshpande S."/>
            <person name="Douglass A.P."/>
            <person name="Hanson S.J."/>
            <person name="Klenk H.-P."/>
            <person name="Labutti K."/>
            <person name="Lapidus A."/>
            <person name="Lindquist E."/>
            <person name="Lipzen A."/>
            <person name="Meier-Kolthoff J.P."/>
            <person name="Ohm R.A."/>
            <person name="Otillar R.P."/>
            <person name="Pangilinan J."/>
            <person name="Peng Y."/>
            <person name="Rokas A."/>
            <person name="Rosa C.A."/>
            <person name="Scheuner C."/>
            <person name="Sibirny A.A."/>
            <person name="Slot J.C."/>
            <person name="Stielow J.B."/>
            <person name="Sun H."/>
            <person name="Kurtzman C.P."/>
            <person name="Blackwell M."/>
            <person name="Jeffries T.W."/>
            <person name="Grigoriev I.V."/>
        </authorList>
    </citation>
    <scope>NUCLEOTIDE SEQUENCE [LARGE SCALE GENOMIC DNA]</scope>
    <source>
        <strain evidence="5">NRRL Y-17796</strain>
    </source>
</reference>
<dbReference type="Proteomes" id="UP000095023">
    <property type="component" value="Unassembled WGS sequence"/>
</dbReference>
<dbReference type="GO" id="GO:0032212">
    <property type="term" value="P:positive regulation of telomere maintenance via telomerase"/>
    <property type="evidence" value="ECO:0007669"/>
    <property type="project" value="EnsemblFungi"/>
</dbReference>
<dbReference type="SUPFAM" id="SSF49764">
    <property type="entry name" value="HSP20-like chaperones"/>
    <property type="match status" value="1"/>
</dbReference>